<organism evidence="2 3">
    <name type="scientific">Methanosarcina mazei SarPi</name>
    <dbReference type="NCBI Taxonomy" id="1434115"/>
    <lineage>
        <taxon>Archaea</taxon>
        <taxon>Methanobacteriati</taxon>
        <taxon>Methanobacteriota</taxon>
        <taxon>Stenosarchaea group</taxon>
        <taxon>Methanomicrobia</taxon>
        <taxon>Methanosarcinales</taxon>
        <taxon>Methanosarcinaceae</taxon>
        <taxon>Methanosarcina</taxon>
    </lineage>
</organism>
<name>A0A0E3RD53_METMZ</name>
<dbReference type="PANTHER" id="PTHR36842:SF1">
    <property type="entry name" value="PROTEIN TOLB"/>
    <property type="match status" value="1"/>
</dbReference>
<feature type="domain" description="Disaggregatase-related" evidence="1">
    <location>
        <begin position="776"/>
        <end position="955"/>
    </location>
</feature>
<dbReference type="GeneID" id="24865765"/>
<dbReference type="PANTHER" id="PTHR36842">
    <property type="entry name" value="PROTEIN TOLB HOMOLOG"/>
    <property type="match status" value="1"/>
</dbReference>
<dbReference type="Proteomes" id="UP000033116">
    <property type="component" value="Chromosome"/>
</dbReference>
<reference evidence="2 3" key="1">
    <citation type="submission" date="2014-07" db="EMBL/GenBank/DDBJ databases">
        <title>Methanogenic archaea and the global carbon cycle.</title>
        <authorList>
            <person name="Henriksen J.R."/>
            <person name="Luke J."/>
            <person name="Reinhart S."/>
            <person name="Benedict M.N."/>
            <person name="Youngblut N.D."/>
            <person name="Metcalf M.E."/>
            <person name="Whitaker R.J."/>
            <person name="Metcalf W.W."/>
        </authorList>
    </citation>
    <scope>NUCLEOTIDE SEQUENCE [LARGE SCALE GENOMIC DNA]</scope>
    <source>
        <strain evidence="2 3">SarPi</strain>
    </source>
</reference>
<dbReference type="InterPro" id="IPR027618">
    <property type="entry name" value="Beta_prop_Msarc"/>
</dbReference>
<evidence type="ECO:0000259" key="1">
    <source>
        <dbReference type="Pfam" id="PF06848"/>
    </source>
</evidence>
<dbReference type="HOGENOM" id="CLU_310944_0_0_2"/>
<sequence>MITNKKLNSLSLAAAALILYLILFSYTSSAATTICNVESTNYQPPEDSEEIVSEIGVSDNRLREASPDTVYKDSSFIDVGGMNNVRYRDILQFDLSKYTSNSRITNAVLSLYWYYPAGKTRPEDTVIEIYRPATSWKLFPWDQDYISWNKEDKDDAWRNAGGDWYDKNGILQGNTPYATITIKGSTLPDNRYYELDVTDLVEEYVIGKYENTGILIKARTESNNYIAFYSSDWTDENQRPKITVTEEKLPYEINIIQIFTLGSANDPNIYDDMIVYEDRDNGKTDIYAYELSGHLYMISKSGTANSPAIYGDKIVWMEDRNGKSDIYMYNISTSQETQISTNGTALGNGDSGPDIYKDTIVWEELNDTYRSNHDTYRSNLVIHNLSTQQNTQIPISNKNIYSFAIHDDKIVVCSGVTSVTYQPSIIDMYDLSTQETTRIISGGLHSSAIYDNRIAYLEESDRYNIDVYDLYVYDLSTQQGIQVSTSGNACNPIIYSLPSIYNDRIVWDKFFQNGMSNIYMYDLSNSKETQITTSGNAMYPDIYGDTIVWIDHEDIYTDKNDIFVGTVSEGKYIISEIGVSDNRLREASPDTVYKDSSFIDVGGMNNVRYRDILQFDLSKYTSNSRITNAVLLLYWYYPAGKTRPEDTVIEIYRPASSWNLDYVSWNKKDKNVAWEKPGGDWYDKNGILQGNTPYATITVKGSFPPGDKYYELDVTDLVKEYTSGKYENTGFLIKARTDSNNYIAFYSSDWTDENQKPKITVVEKEVPVVTVTGATDNRLREASPNTVYSDTSFIDIGGMNNVRYRDIIRFDLSEYKGDTSIEKAALYLYWYYPAGKTRPEDTVIEIYRPASSWNPDYVSWNKRDNGVVWTSPGGDWYDKNGVLQGGTPYATITIRGSSPPDNKYYKLDVTDLVKEYTSGKYENTGFLIKAHTESNNYIAFYSSDCGNESQVPKLQLVYS</sequence>
<accession>A0A0E3RD53</accession>
<dbReference type="Gene3D" id="2.120.10.30">
    <property type="entry name" value="TolB, C-terminal domain"/>
    <property type="match status" value="1"/>
</dbReference>
<dbReference type="InterPro" id="IPR011042">
    <property type="entry name" value="6-blade_b-propeller_TolB-like"/>
</dbReference>
<dbReference type="PATRIC" id="fig|1434115.4.peg.3177"/>
<dbReference type="NCBIfam" id="NF033679">
    <property type="entry name" value="DNRLRE_dom"/>
    <property type="match status" value="3"/>
</dbReference>
<feature type="domain" description="Disaggregatase-related" evidence="1">
    <location>
        <begin position="59"/>
        <end position="244"/>
    </location>
</feature>
<feature type="domain" description="Disaggregatase-related" evidence="1">
    <location>
        <begin position="581"/>
        <end position="761"/>
    </location>
</feature>
<dbReference type="Pfam" id="PF06848">
    <property type="entry name" value="Disaggr_repeat"/>
    <property type="match status" value="3"/>
</dbReference>
<evidence type="ECO:0000313" key="2">
    <source>
        <dbReference type="EMBL" id="AKB62473.1"/>
    </source>
</evidence>
<gene>
    <name evidence="2" type="ORF">MSMAP_2488</name>
</gene>
<evidence type="ECO:0000313" key="3">
    <source>
        <dbReference type="Proteomes" id="UP000033116"/>
    </source>
</evidence>
<dbReference type="EMBL" id="CP009511">
    <property type="protein sequence ID" value="AKB62473.1"/>
    <property type="molecule type" value="Genomic_DNA"/>
</dbReference>
<protein>
    <recommendedName>
        <fullName evidence="1">Disaggregatase-related domain-containing protein</fullName>
    </recommendedName>
</protein>
<proteinExistence type="predicted"/>
<dbReference type="NCBIfam" id="TIGR04275">
    <property type="entry name" value="beta_prop_Msarc"/>
    <property type="match status" value="2"/>
</dbReference>
<dbReference type="InterPro" id="IPR010671">
    <property type="entry name" value="Disaggr-rel_dom"/>
</dbReference>
<dbReference type="SUPFAM" id="SSF69304">
    <property type="entry name" value="Tricorn protease N-terminal domain"/>
    <property type="match status" value="2"/>
</dbReference>
<dbReference type="AlphaFoldDB" id="A0A0E3RD53"/>
<dbReference type="RefSeq" id="WP_080927525.1">
    <property type="nucleotide sequence ID" value="NZ_CP009511.1"/>
</dbReference>